<evidence type="ECO:0000313" key="2">
    <source>
        <dbReference type="Proteomes" id="UP001217417"/>
    </source>
</evidence>
<dbReference type="GeneID" id="80879240"/>
<dbReference type="RefSeq" id="XP_056046895.1">
    <property type="nucleotide sequence ID" value="XM_056184074.1"/>
</dbReference>
<name>A0AAD7QXR7_9ASCO</name>
<comment type="caution">
    <text evidence="1">The sequence shown here is derived from an EMBL/GenBank/DDBJ whole genome shotgun (WGS) entry which is preliminary data.</text>
</comment>
<dbReference type="EMBL" id="JARPMG010000001">
    <property type="protein sequence ID" value="KAJ8103445.1"/>
    <property type="molecule type" value="Genomic_DNA"/>
</dbReference>
<evidence type="ECO:0000313" key="1">
    <source>
        <dbReference type="EMBL" id="KAJ8103445.1"/>
    </source>
</evidence>
<accession>A0AAD7QXR7</accession>
<organism evidence="1 2">
    <name type="scientific">Lipomyces tetrasporus</name>
    <dbReference type="NCBI Taxonomy" id="54092"/>
    <lineage>
        <taxon>Eukaryota</taxon>
        <taxon>Fungi</taxon>
        <taxon>Dikarya</taxon>
        <taxon>Ascomycota</taxon>
        <taxon>Saccharomycotina</taxon>
        <taxon>Lipomycetes</taxon>
        <taxon>Lipomycetales</taxon>
        <taxon>Lipomycetaceae</taxon>
        <taxon>Lipomyces</taxon>
    </lineage>
</organism>
<proteinExistence type="predicted"/>
<keyword evidence="2" id="KW-1185">Reference proteome</keyword>
<sequence length="129" mass="15144">MTEVNSWKHVNSVNGMRNIYCHPRWLVILGLYNKTTSLIGKERFIVHLIPARLEKLFLTYLIYVRPLERIFTGAIYRSSSNEILFGYQQYLFSGYRGRLGAERLRMHPSHRTFAHISPYLATVWCCCTA</sequence>
<protein>
    <submittedName>
        <fullName evidence="1">Uncharacterized protein</fullName>
    </submittedName>
</protein>
<reference evidence="1" key="1">
    <citation type="submission" date="2023-03" db="EMBL/GenBank/DDBJ databases">
        <title>Near-Complete genome sequence of Lipomyces tetrasporous NRRL Y-64009, an oleaginous yeast capable of growing on lignocellulosic hydrolysates.</title>
        <authorList>
            <consortium name="Lawrence Berkeley National Laboratory"/>
            <person name="Jagtap S.S."/>
            <person name="Liu J.-J."/>
            <person name="Walukiewicz H.E."/>
            <person name="Pangilinan J."/>
            <person name="Lipzen A."/>
            <person name="Ahrendt S."/>
            <person name="Koriabine M."/>
            <person name="Cobaugh K."/>
            <person name="Salamov A."/>
            <person name="Yoshinaga Y."/>
            <person name="Ng V."/>
            <person name="Daum C."/>
            <person name="Grigoriev I.V."/>
            <person name="Slininger P.J."/>
            <person name="Dien B.S."/>
            <person name="Jin Y.-S."/>
            <person name="Rao C.V."/>
        </authorList>
    </citation>
    <scope>NUCLEOTIDE SEQUENCE</scope>
    <source>
        <strain evidence="1">NRRL Y-64009</strain>
    </source>
</reference>
<dbReference type="Proteomes" id="UP001217417">
    <property type="component" value="Unassembled WGS sequence"/>
</dbReference>
<dbReference type="AlphaFoldDB" id="A0AAD7QXR7"/>
<gene>
    <name evidence="1" type="ORF">POJ06DRAFT_1113</name>
</gene>